<keyword evidence="3" id="KW-1185">Reference proteome</keyword>
<dbReference type="SUPFAM" id="SSF159888">
    <property type="entry name" value="YdhG-like"/>
    <property type="match status" value="1"/>
</dbReference>
<comment type="caution">
    <text evidence="2">The sequence shown here is derived from an EMBL/GenBank/DDBJ whole genome shotgun (WGS) entry which is preliminary data.</text>
</comment>
<accession>A0A4V1QQQ2</accession>
<dbReference type="Pfam" id="PF08818">
    <property type="entry name" value="DUF1801"/>
    <property type="match status" value="1"/>
</dbReference>
<feature type="domain" description="YdhG-like" evidence="1">
    <location>
        <begin position="17"/>
        <end position="105"/>
    </location>
</feature>
<name>A0A4V1QQQ2_9MICO</name>
<dbReference type="OrthoDB" id="3236524at2"/>
<dbReference type="InterPro" id="IPR014922">
    <property type="entry name" value="YdhG-like"/>
</dbReference>
<dbReference type="Gene3D" id="3.90.1150.200">
    <property type="match status" value="1"/>
</dbReference>
<sequence>MGEVAEYVAGLHEPARSAIEGVFFIAREVVPDVEEGRSYGMPALRYAGKPLLAVVEAKTHIGLYPFSPAVIEEAADVLEGFDRRKGTIRFTPEHQLPEEAVRRLVGLRRDEIDAASGRRRA</sequence>
<gene>
    <name evidence="2" type="ORF">ESO86_17565</name>
</gene>
<proteinExistence type="predicted"/>
<dbReference type="AlphaFoldDB" id="A0A4V1QQQ2"/>
<organism evidence="2 3">
    <name type="scientific">Agromyces binzhouensis</name>
    <dbReference type="NCBI Taxonomy" id="1817495"/>
    <lineage>
        <taxon>Bacteria</taxon>
        <taxon>Bacillati</taxon>
        <taxon>Actinomycetota</taxon>
        <taxon>Actinomycetes</taxon>
        <taxon>Micrococcales</taxon>
        <taxon>Microbacteriaceae</taxon>
        <taxon>Agromyces</taxon>
    </lineage>
</organism>
<dbReference type="EMBL" id="SDPL01000670">
    <property type="protein sequence ID" value="RXZ39908.1"/>
    <property type="molecule type" value="Genomic_DNA"/>
</dbReference>
<evidence type="ECO:0000313" key="2">
    <source>
        <dbReference type="EMBL" id="RXZ39908.1"/>
    </source>
</evidence>
<evidence type="ECO:0000259" key="1">
    <source>
        <dbReference type="Pfam" id="PF08818"/>
    </source>
</evidence>
<reference evidence="2 3" key="1">
    <citation type="submission" date="2019-01" db="EMBL/GenBank/DDBJ databases">
        <authorList>
            <person name="Li J."/>
        </authorList>
    </citation>
    <scope>NUCLEOTIDE SEQUENCE [LARGE SCALE GENOMIC DNA]</scope>
    <source>
        <strain evidence="2 3">CGMCC 4.7180</strain>
    </source>
</reference>
<dbReference type="RefSeq" id="WP_129236019.1">
    <property type="nucleotide sequence ID" value="NZ_SDPL01000670.1"/>
</dbReference>
<protein>
    <submittedName>
        <fullName evidence="2">DUF1801 domain-containing protein</fullName>
    </submittedName>
</protein>
<dbReference type="Proteomes" id="UP000292881">
    <property type="component" value="Unassembled WGS sequence"/>
</dbReference>
<evidence type="ECO:0000313" key="3">
    <source>
        <dbReference type="Proteomes" id="UP000292881"/>
    </source>
</evidence>